<dbReference type="InterPro" id="IPR056092">
    <property type="entry name" value="DUF7675"/>
</dbReference>
<evidence type="ECO:0000259" key="1">
    <source>
        <dbReference type="Pfam" id="PF24723"/>
    </source>
</evidence>
<accession>A0ABX2I541</accession>
<dbReference type="Proteomes" id="UP000822142">
    <property type="component" value="Unassembled WGS sequence"/>
</dbReference>
<sequence length="72" mass="9184">MLIIMMWYKNNPNDKVWWKDTSEKCIGEFVFSFDKKKEFNMFRDYPHELTEEQKQIFDEENPYWKEFFKDRN</sequence>
<evidence type="ECO:0000313" key="2">
    <source>
        <dbReference type="EMBL" id="NSJ85409.1"/>
    </source>
</evidence>
<protein>
    <recommendedName>
        <fullName evidence="1">DUF7675 domain-containing protein</fullName>
    </recommendedName>
</protein>
<comment type="caution">
    <text evidence="2">The sequence shown here is derived from an EMBL/GenBank/DDBJ whole genome shotgun (WGS) entry which is preliminary data.</text>
</comment>
<evidence type="ECO:0000313" key="3">
    <source>
        <dbReference type="Proteomes" id="UP000822142"/>
    </source>
</evidence>
<name>A0ABX2I541_BLAHA</name>
<dbReference type="EMBL" id="JAAITA010000003">
    <property type="protein sequence ID" value="NSJ85409.1"/>
    <property type="molecule type" value="Genomic_DNA"/>
</dbReference>
<dbReference type="Pfam" id="PF24723">
    <property type="entry name" value="DUF7675"/>
    <property type="match status" value="1"/>
</dbReference>
<keyword evidence="3" id="KW-1185">Reference proteome</keyword>
<proteinExistence type="predicted"/>
<gene>
    <name evidence="2" type="ORF">G5A70_04275</name>
</gene>
<organism evidence="2 3">
    <name type="scientific">Blautia hansenii</name>
    <name type="common">Ruminococcus hansenii</name>
    <dbReference type="NCBI Taxonomy" id="1322"/>
    <lineage>
        <taxon>Bacteria</taxon>
        <taxon>Bacillati</taxon>
        <taxon>Bacillota</taxon>
        <taxon>Clostridia</taxon>
        <taxon>Lachnospirales</taxon>
        <taxon>Lachnospiraceae</taxon>
        <taxon>Blautia</taxon>
    </lineage>
</organism>
<reference evidence="2 3" key="1">
    <citation type="journal article" date="2020" name="Cell Host Microbe">
        <title>Functional and Genomic Variation between Human-Derived Isolates of Lachnospiraceae Reveals Inter- and Intra-Species Diversity.</title>
        <authorList>
            <person name="Sorbara M.T."/>
            <person name="Littmann E.R."/>
            <person name="Fontana E."/>
            <person name="Moody T.U."/>
            <person name="Kohout C.E."/>
            <person name="Gjonbalaj M."/>
            <person name="Eaton V."/>
            <person name="Seok R."/>
            <person name="Leiner I.M."/>
            <person name="Pamer E.G."/>
        </authorList>
    </citation>
    <scope>NUCLEOTIDE SEQUENCE [LARGE SCALE GENOMIC DNA]</scope>
    <source>
        <strain evidence="2 3">MSK.15.26</strain>
    </source>
</reference>
<feature type="domain" description="DUF7675" evidence="1">
    <location>
        <begin position="7"/>
        <end position="71"/>
    </location>
</feature>